<dbReference type="Proteomes" id="UP000249619">
    <property type="component" value="Unassembled WGS sequence"/>
</dbReference>
<feature type="transmembrane region" description="Helical" evidence="2">
    <location>
        <begin position="382"/>
        <end position="402"/>
    </location>
</feature>
<reference evidence="4" key="1">
    <citation type="submission" date="2018-05" db="EMBL/GenBank/DDBJ databases">
        <title>Draft genome sequence of Stemphylium lycopersici strain CIDEFI 213.</title>
        <authorList>
            <person name="Medina R."/>
            <person name="Franco M.E.E."/>
            <person name="Lucentini C.G."/>
            <person name="Saparrat M.C.N."/>
            <person name="Balatti P.A."/>
        </authorList>
    </citation>
    <scope>NUCLEOTIDE SEQUENCE [LARGE SCALE GENOMIC DNA]</scope>
    <source>
        <strain evidence="4">CIDEFI 213</strain>
    </source>
</reference>
<feature type="region of interest" description="Disordered" evidence="1">
    <location>
        <begin position="113"/>
        <end position="197"/>
    </location>
</feature>
<evidence type="ECO:0000313" key="3">
    <source>
        <dbReference type="EMBL" id="RAR12530.1"/>
    </source>
</evidence>
<organism evidence="3 4">
    <name type="scientific">Stemphylium lycopersici</name>
    <name type="common">Tomato gray leaf spot disease fungus</name>
    <name type="synonym">Thyrospora lycopersici</name>
    <dbReference type="NCBI Taxonomy" id="183478"/>
    <lineage>
        <taxon>Eukaryota</taxon>
        <taxon>Fungi</taxon>
        <taxon>Dikarya</taxon>
        <taxon>Ascomycota</taxon>
        <taxon>Pezizomycotina</taxon>
        <taxon>Dothideomycetes</taxon>
        <taxon>Pleosporomycetidae</taxon>
        <taxon>Pleosporales</taxon>
        <taxon>Pleosporineae</taxon>
        <taxon>Pleosporaceae</taxon>
        <taxon>Stemphylium</taxon>
    </lineage>
</organism>
<keyword evidence="4" id="KW-1185">Reference proteome</keyword>
<comment type="caution">
    <text evidence="3">The sequence shown here is derived from an EMBL/GenBank/DDBJ whole genome shotgun (WGS) entry which is preliminary data.</text>
</comment>
<keyword evidence="2" id="KW-1133">Transmembrane helix</keyword>
<feature type="compositionally biased region" description="Basic residues" evidence="1">
    <location>
        <begin position="1"/>
        <end position="11"/>
    </location>
</feature>
<dbReference type="AlphaFoldDB" id="A0A364N670"/>
<feature type="transmembrane region" description="Helical" evidence="2">
    <location>
        <begin position="355"/>
        <end position="375"/>
    </location>
</feature>
<feature type="compositionally biased region" description="Basic and acidic residues" evidence="1">
    <location>
        <begin position="127"/>
        <end position="138"/>
    </location>
</feature>
<feature type="region of interest" description="Disordered" evidence="1">
    <location>
        <begin position="1"/>
        <end position="70"/>
    </location>
</feature>
<sequence>MGFKKDSKHSKHAEIARLSAPANGTPKTEQKPSRLRSIFKPRSSSASFSGSTTSTKKSPTTDTGPLALPTVKHGFKQIGLLPSERPSYTLGQLAPWEKQVSEEAIDVNIRKDVQESEIATAAPCADAKPKEAEGRGDKSFAPWSQKGQPEDLWSPWHSNTSLPAANSTSHPKITTSQNRGSIFGNSQPRLNRAPSQKSYELLERSLKGSREDVEQVSDGPITGHLFGQNTNGFNDGVALTNDPSLLGCAHEGSSRGLFANIASGDQGYQLAKCFRDYVDTKVAEAFAQQIKKESAKDLMKKQRAAVQVNFNMRKANVGTSAKVAKPVSYGAALDMFSRESVLGPYTISNSRVAQVAQSAITAIYAIFILGATLLGPRTLLLALWRAIIGLGAYAILVLYLGGTKHLEHDVLLAPIFFARMSLYCACKKVLGELRVVLASIIIESLQGLEDSGAADRE</sequence>
<protein>
    <submittedName>
        <fullName evidence="3">Uncharacterized protein</fullName>
    </submittedName>
</protein>
<proteinExistence type="predicted"/>
<evidence type="ECO:0000256" key="1">
    <source>
        <dbReference type="SAM" id="MobiDB-lite"/>
    </source>
</evidence>
<keyword evidence="2" id="KW-0812">Transmembrane</keyword>
<name>A0A364N670_STELY</name>
<evidence type="ECO:0000256" key="2">
    <source>
        <dbReference type="SAM" id="Phobius"/>
    </source>
</evidence>
<keyword evidence="2" id="KW-0472">Membrane</keyword>
<evidence type="ECO:0000313" key="4">
    <source>
        <dbReference type="Proteomes" id="UP000249619"/>
    </source>
</evidence>
<feature type="compositionally biased region" description="Polar residues" evidence="1">
    <location>
        <begin position="156"/>
        <end position="197"/>
    </location>
</feature>
<feature type="compositionally biased region" description="Low complexity" evidence="1">
    <location>
        <begin position="43"/>
        <end position="63"/>
    </location>
</feature>
<accession>A0A364N670</accession>
<dbReference type="EMBL" id="QGDH01000049">
    <property type="protein sequence ID" value="RAR12530.1"/>
    <property type="molecule type" value="Genomic_DNA"/>
</dbReference>
<gene>
    <name evidence="3" type="ORF">DDE83_004062</name>
</gene>